<dbReference type="Proteomes" id="UP000634136">
    <property type="component" value="Unassembled WGS sequence"/>
</dbReference>
<dbReference type="EMBL" id="JAAIUW010000013">
    <property type="protein sequence ID" value="KAF7802861.1"/>
    <property type="molecule type" value="Genomic_DNA"/>
</dbReference>
<evidence type="ECO:0000313" key="1">
    <source>
        <dbReference type="EMBL" id="KAF7802861.1"/>
    </source>
</evidence>
<gene>
    <name evidence="1" type="ORF">G2W53_041972</name>
</gene>
<sequence length="155" mass="17550">MVLSLTLMANNSWEKIDAKLEKLIEVMGRRYGSTTTLMDHLEESVDTAFATSRMDRIEASLATIKKKVDALTHSIDCGLSPSDGLHKNFESTLTTDAPFPIVVIDMEDSIMSKVLTQLESCEDEQDEVVWCAILIFFILIQHGHSWMRIKDSKWV</sequence>
<proteinExistence type="predicted"/>
<dbReference type="AlphaFoldDB" id="A0A834SG27"/>
<protein>
    <submittedName>
        <fullName evidence="1">Uncharacterized protein</fullName>
    </submittedName>
</protein>
<reference evidence="1" key="1">
    <citation type="submission" date="2020-09" db="EMBL/GenBank/DDBJ databases">
        <title>Genome-Enabled Discovery of Anthraquinone Biosynthesis in Senna tora.</title>
        <authorList>
            <person name="Kang S.-H."/>
            <person name="Pandey R.P."/>
            <person name="Lee C.-M."/>
            <person name="Sim J.-S."/>
            <person name="Jeong J.-T."/>
            <person name="Choi B.-S."/>
            <person name="Jung M."/>
            <person name="Ginzburg D."/>
            <person name="Zhao K."/>
            <person name="Won S.Y."/>
            <person name="Oh T.-J."/>
            <person name="Yu Y."/>
            <person name="Kim N.-H."/>
            <person name="Lee O.R."/>
            <person name="Lee T.-H."/>
            <person name="Bashyal P."/>
            <person name="Kim T.-S."/>
            <person name="Lee W.-H."/>
            <person name="Kawkins C."/>
            <person name="Kim C.-K."/>
            <person name="Kim J.S."/>
            <person name="Ahn B.O."/>
            <person name="Rhee S.Y."/>
            <person name="Sohng J.K."/>
        </authorList>
    </citation>
    <scope>NUCLEOTIDE SEQUENCE</scope>
    <source>
        <tissue evidence="1">Leaf</tissue>
    </source>
</reference>
<accession>A0A834SG27</accession>
<organism evidence="1 2">
    <name type="scientific">Senna tora</name>
    <dbReference type="NCBI Taxonomy" id="362788"/>
    <lineage>
        <taxon>Eukaryota</taxon>
        <taxon>Viridiplantae</taxon>
        <taxon>Streptophyta</taxon>
        <taxon>Embryophyta</taxon>
        <taxon>Tracheophyta</taxon>
        <taxon>Spermatophyta</taxon>
        <taxon>Magnoliopsida</taxon>
        <taxon>eudicotyledons</taxon>
        <taxon>Gunneridae</taxon>
        <taxon>Pentapetalae</taxon>
        <taxon>rosids</taxon>
        <taxon>fabids</taxon>
        <taxon>Fabales</taxon>
        <taxon>Fabaceae</taxon>
        <taxon>Caesalpinioideae</taxon>
        <taxon>Cassia clade</taxon>
        <taxon>Senna</taxon>
    </lineage>
</organism>
<evidence type="ECO:0000313" key="2">
    <source>
        <dbReference type="Proteomes" id="UP000634136"/>
    </source>
</evidence>
<comment type="caution">
    <text evidence="1">The sequence shown here is derived from an EMBL/GenBank/DDBJ whole genome shotgun (WGS) entry which is preliminary data.</text>
</comment>
<name>A0A834SG27_9FABA</name>
<keyword evidence="2" id="KW-1185">Reference proteome</keyword>